<feature type="domain" description="Nitrile hydratase beta subunit" evidence="1">
    <location>
        <begin position="3"/>
        <end position="88"/>
    </location>
</feature>
<sequence>MADRFEIGNRVRVRLDDPVGHTRAPRYVRGHVGEVVERHGSHPLPDAVVAGTKPGPSTVYAVRFAAADVWGEGGHTVTVNLWDEYLEPADGA</sequence>
<keyword evidence="3" id="KW-1185">Reference proteome</keyword>
<dbReference type="EMBL" id="BAABJP010000068">
    <property type="protein sequence ID" value="GAA5176563.1"/>
    <property type="molecule type" value="Genomic_DNA"/>
</dbReference>
<dbReference type="RefSeq" id="WP_185065825.1">
    <property type="nucleotide sequence ID" value="NZ_BAABJP010000068.1"/>
</dbReference>
<gene>
    <name evidence="2" type="ORF">GCM10023321_85270</name>
</gene>
<evidence type="ECO:0000313" key="2">
    <source>
        <dbReference type="EMBL" id="GAA5176563.1"/>
    </source>
</evidence>
<proteinExistence type="predicted"/>
<protein>
    <recommendedName>
        <fullName evidence="1">Nitrile hydratase beta subunit domain-containing protein</fullName>
    </recommendedName>
</protein>
<dbReference type="InterPro" id="IPR008990">
    <property type="entry name" value="Elect_transpt_acc-like_dom_sf"/>
</dbReference>
<dbReference type="Pfam" id="PF02211">
    <property type="entry name" value="NHase_beta_C"/>
    <property type="match status" value="1"/>
</dbReference>
<dbReference type="Gene3D" id="2.30.30.50">
    <property type="match status" value="1"/>
</dbReference>
<evidence type="ECO:0000313" key="3">
    <source>
        <dbReference type="Proteomes" id="UP001428817"/>
    </source>
</evidence>
<comment type="caution">
    <text evidence="2">The sequence shown here is derived from an EMBL/GenBank/DDBJ whole genome shotgun (WGS) entry which is preliminary data.</text>
</comment>
<reference evidence="3" key="1">
    <citation type="journal article" date="2019" name="Int. J. Syst. Evol. Microbiol.">
        <title>The Global Catalogue of Microorganisms (GCM) 10K type strain sequencing project: providing services to taxonomists for standard genome sequencing and annotation.</title>
        <authorList>
            <consortium name="The Broad Institute Genomics Platform"/>
            <consortium name="The Broad Institute Genome Sequencing Center for Infectious Disease"/>
            <person name="Wu L."/>
            <person name="Ma J."/>
        </authorList>
    </citation>
    <scope>NUCLEOTIDE SEQUENCE [LARGE SCALE GENOMIC DNA]</scope>
    <source>
        <strain evidence="3">JCM 18303</strain>
    </source>
</reference>
<dbReference type="SUPFAM" id="SSF50090">
    <property type="entry name" value="Electron transport accessory proteins"/>
    <property type="match status" value="1"/>
</dbReference>
<evidence type="ECO:0000259" key="1">
    <source>
        <dbReference type="Pfam" id="PF02211"/>
    </source>
</evidence>
<accession>A0ABP9RG41</accession>
<organism evidence="2 3">
    <name type="scientific">Pseudonocardia eucalypti</name>
    <dbReference type="NCBI Taxonomy" id="648755"/>
    <lineage>
        <taxon>Bacteria</taxon>
        <taxon>Bacillati</taxon>
        <taxon>Actinomycetota</taxon>
        <taxon>Actinomycetes</taxon>
        <taxon>Pseudonocardiales</taxon>
        <taxon>Pseudonocardiaceae</taxon>
        <taxon>Pseudonocardia</taxon>
    </lineage>
</organism>
<dbReference type="Proteomes" id="UP001428817">
    <property type="component" value="Unassembled WGS sequence"/>
</dbReference>
<name>A0ABP9RG41_9PSEU</name>
<dbReference type="InterPro" id="IPR024690">
    <property type="entry name" value="CN_hydtase_beta_dom_C"/>
</dbReference>